<reference evidence="1" key="1">
    <citation type="submission" date="2015-04" db="EMBL/GenBank/DDBJ databases">
        <title>Genomic Architecture Underlying Sex-Determination in the yeast Leucosporidium scottii: New Insights into the Evolution of Mating Systems in basidiomycetes.</title>
        <authorList>
            <person name="Maia T.M."/>
            <person name="Lopes S."/>
            <person name="Almeida J.M.G.C.F."/>
            <person name="Rosa L.H."/>
            <person name="Sampaio J.P."/>
            <person name="Goncalves P."/>
            <person name="Coelho M.A."/>
        </authorList>
    </citation>
    <scope>NUCLEOTIDE SEQUENCE</scope>
    <source>
        <strain evidence="1">CBS 9467</strain>
    </source>
</reference>
<keyword evidence="1" id="KW-0371">Homeobox</keyword>
<organism evidence="1">
    <name type="scientific">Leucosporidium yakuticum</name>
    <dbReference type="NCBI Taxonomy" id="231218"/>
    <lineage>
        <taxon>Eukaryota</taxon>
        <taxon>Fungi</taxon>
        <taxon>Dikarya</taxon>
        <taxon>Basidiomycota</taxon>
        <taxon>Pucciniomycotina</taxon>
        <taxon>Microbotryomycetes</taxon>
        <taxon>Leucosporidiales</taxon>
        <taxon>Leucosporidium</taxon>
    </lineage>
</organism>
<keyword evidence="1" id="KW-0238">DNA-binding</keyword>
<accession>A0A0N9HNP2</accession>
<dbReference type="AlphaFoldDB" id="A0A0N9HNP2"/>
<proteinExistence type="predicted"/>
<dbReference type="EMBL" id="KR229949">
    <property type="protein sequence ID" value="ALG04390.1"/>
    <property type="molecule type" value="Genomic_DNA"/>
</dbReference>
<sequence length="156" mass="17415">MTSALAQIAADSRDMLARLTHLLPPPRPTKPQQCPAPRLRTRRGDIRNDLHQLNCSTRTTEALAYIFAATQDQLQISSQAHFEQLLGKVAATIGDDFLASYQDLLSQRFLEDYNRAVDRARRALLAEVREAQRRVAETDGGRGNFSAEVVAVLERA</sequence>
<dbReference type="GO" id="GO:0003677">
    <property type="term" value="F:DNA binding"/>
    <property type="evidence" value="ECO:0007669"/>
    <property type="project" value="UniProtKB-KW"/>
</dbReference>
<evidence type="ECO:0000313" key="1">
    <source>
        <dbReference type="EMBL" id="ALG04390.1"/>
    </source>
</evidence>
<name>A0A0N9HNP2_9BASI</name>
<feature type="non-terminal residue" evidence="1">
    <location>
        <position position="156"/>
    </location>
</feature>
<gene>
    <name evidence="1" type="primary">HD2</name>
</gene>
<protein>
    <submittedName>
        <fullName evidence="1">Homeodomain transcription factor HD2</fullName>
    </submittedName>
</protein>